<reference evidence="2 5" key="3">
    <citation type="submission" date="2020-08" db="EMBL/GenBank/DDBJ databases">
        <title>Genomic Encyclopedia of Type Strains, Phase IV (KMG-IV): sequencing the most valuable type-strain genomes for metagenomic binning, comparative biology and taxonomic classification.</title>
        <authorList>
            <person name="Goeker M."/>
        </authorList>
    </citation>
    <scope>NUCLEOTIDE SEQUENCE [LARGE SCALE GENOMIC DNA]</scope>
    <source>
        <strain evidence="2 5">DSM 100995</strain>
    </source>
</reference>
<dbReference type="RefSeq" id="WP_134337990.1">
    <property type="nucleotide sequence ID" value="NZ_BMCZ01000008.1"/>
</dbReference>
<evidence type="ECO:0000313" key="3">
    <source>
        <dbReference type="EMBL" id="TEW63766.1"/>
    </source>
</evidence>
<reference evidence="3 4" key="1">
    <citation type="journal article" date="2016" name="Int. J. Syst. Evol. Microbiol.">
        <title>Proposal of Mucilaginibacter phyllosphaerae sp. nov. isolated from the phyllosphere of Galium album.</title>
        <authorList>
            <person name="Aydogan E.L."/>
            <person name="Busse H.J."/>
            <person name="Moser G."/>
            <person name="Muller C."/>
            <person name="Kampfer P."/>
            <person name="Glaeser S.P."/>
        </authorList>
    </citation>
    <scope>NUCLEOTIDE SEQUENCE [LARGE SCALE GENOMIC DNA]</scope>
    <source>
        <strain evidence="3 4">PP-F2FG21</strain>
    </source>
</reference>
<dbReference type="Proteomes" id="UP000583101">
    <property type="component" value="Unassembled WGS sequence"/>
</dbReference>
<organism evidence="3 4">
    <name type="scientific">Mucilaginibacter phyllosphaerae</name>
    <dbReference type="NCBI Taxonomy" id="1812349"/>
    <lineage>
        <taxon>Bacteria</taxon>
        <taxon>Pseudomonadati</taxon>
        <taxon>Bacteroidota</taxon>
        <taxon>Sphingobacteriia</taxon>
        <taxon>Sphingobacteriales</taxon>
        <taxon>Sphingobacteriaceae</taxon>
        <taxon>Mucilaginibacter</taxon>
    </lineage>
</organism>
<dbReference type="OrthoDB" id="1120747at2"/>
<comment type="caution">
    <text evidence="3">The sequence shown here is derived from an EMBL/GenBank/DDBJ whole genome shotgun (WGS) entry which is preliminary data.</text>
</comment>
<dbReference type="Proteomes" id="UP000297248">
    <property type="component" value="Unassembled WGS sequence"/>
</dbReference>
<evidence type="ECO:0000313" key="2">
    <source>
        <dbReference type="EMBL" id="MBB3971023.1"/>
    </source>
</evidence>
<proteinExistence type="predicted"/>
<protein>
    <recommendedName>
        <fullName evidence="6">Anti-sigma factor</fullName>
    </recommendedName>
</protein>
<feature type="transmembrane region" description="Helical" evidence="1">
    <location>
        <begin position="56"/>
        <end position="76"/>
    </location>
</feature>
<name>A0A4Y8A5U2_9SPHI</name>
<keyword evidence="1" id="KW-0812">Transmembrane</keyword>
<sequence length="193" mass="22148">MSKRLEDFMKSNRAEFDDLEPHADIWNNIALELDSWDNKQKQQPQKREAKTFSLGFVLKVAASVIVVMGLGFGFYLNSQKTATNGGVNLADINPAYAKQQVHYASVIENQRTRLKLVAKFDPQLYNEFNADLAKMDASYKKLNKDLATSPNQERVLRAMIRNLQIQTEVLNQQLSVIEQFNQSKKDHQNEKDI</sequence>
<evidence type="ECO:0000313" key="5">
    <source>
        <dbReference type="Proteomes" id="UP000583101"/>
    </source>
</evidence>
<dbReference type="AlphaFoldDB" id="A0A4Y8A5U2"/>
<evidence type="ECO:0000256" key="1">
    <source>
        <dbReference type="SAM" id="Phobius"/>
    </source>
</evidence>
<dbReference type="EMBL" id="SNQG01000008">
    <property type="protein sequence ID" value="TEW63766.1"/>
    <property type="molecule type" value="Genomic_DNA"/>
</dbReference>
<dbReference type="EMBL" id="JACIEG010000008">
    <property type="protein sequence ID" value="MBB3971023.1"/>
    <property type="molecule type" value="Genomic_DNA"/>
</dbReference>
<keyword evidence="1" id="KW-0472">Membrane</keyword>
<keyword evidence="1" id="KW-1133">Transmembrane helix</keyword>
<evidence type="ECO:0000313" key="4">
    <source>
        <dbReference type="Proteomes" id="UP000297248"/>
    </source>
</evidence>
<evidence type="ECO:0008006" key="6">
    <source>
        <dbReference type="Google" id="ProtNLM"/>
    </source>
</evidence>
<gene>
    <name evidence="3" type="ORF">E2R65_18525</name>
    <name evidence="2" type="ORF">GGR35_003650</name>
</gene>
<keyword evidence="5" id="KW-1185">Reference proteome</keyword>
<accession>A0A4Y8A5U2</accession>
<reference evidence="3" key="2">
    <citation type="submission" date="2019-03" db="EMBL/GenBank/DDBJ databases">
        <authorList>
            <person name="Yan Y.-Q."/>
            <person name="Du Z.-J."/>
        </authorList>
    </citation>
    <scope>NUCLEOTIDE SEQUENCE</scope>
    <source>
        <strain evidence="3">PP-F2FG21</strain>
    </source>
</reference>